<dbReference type="Pfam" id="PF13563">
    <property type="entry name" value="2_5_RNA_ligase2"/>
    <property type="match status" value="1"/>
</dbReference>
<dbReference type="OrthoDB" id="105788at2157"/>
<dbReference type="Proteomes" id="UP000292580">
    <property type="component" value="Unassembled WGS sequence"/>
</dbReference>
<keyword evidence="2" id="KW-1185">Reference proteome</keyword>
<proteinExistence type="predicted"/>
<gene>
    <name evidence="1" type="ORF">CUJ86_01485</name>
</gene>
<evidence type="ECO:0000313" key="1">
    <source>
        <dbReference type="EMBL" id="TAJ45434.1"/>
    </source>
</evidence>
<protein>
    <recommendedName>
        <fullName evidence="3">2'-5' RNA ligase</fullName>
    </recommendedName>
</protein>
<comment type="caution">
    <text evidence="1">The sequence shown here is derived from an EMBL/GenBank/DDBJ whole genome shotgun (WGS) entry which is preliminary data.</text>
</comment>
<dbReference type="RefSeq" id="WP_130645789.1">
    <property type="nucleotide sequence ID" value="NZ_PGCL01000001.1"/>
</dbReference>
<reference evidence="1 2" key="1">
    <citation type="submission" date="2017-11" db="EMBL/GenBank/DDBJ databases">
        <title>Isolation and Characterization of Methanofollis Species from Methane Seep Offshore SW Taiwan.</title>
        <authorList>
            <person name="Teng N.-H."/>
            <person name="Lai M.-C."/>
            <person name="Chen S.-C."/>
        </authorList>
    </citation>
    <scope>NUCLEOTIDE SEQUENCE [LARGE SCALE GENOMIC DNA]</scope>
    <source>
        <strain evidence="1 2">FWC-SCC2</strain>
    </source>
</reference>
<evidence type="ECO:0000313" key="2">
    <source>
        <dbReference type="Proteomes" id="UP000292580"/>
    </source>
</evidence>
<dbReference type="AlphaFoldDB" id="A0A483CSW4"/>
<dbReference type="Gene3D" id="3.90.1140.10">
    <property type="entry name" value="Cyclic phosphodiesterase"/>
    <property type="match status" value="1"/>
</dbReference>
<dbReference type="InterPro" id="IPR009097">
    <property type="entry name" value="Cyclic_Pdiesterase"/>
</dbReference>
<name>A0A483CSW4_9EURY</name>
<dbReference type="EMBL" id="PGCL01000001">
    <property type="protein sequence ID" value="TAJ45434.1"/>
    <property type="molecule type" value="Genomic_DNA"/>
</dbReference>
<accession>A0A483CSW4</accession>
<evidence type="ECO:0008006" key="3">
    <source>
        <dbReference type="Google" id="ProtNLM"/>
    </source>
</evidence>
<organism evidence="1 2">
    <name type="scientific">Methanofollis fontis</name>
    <dbReference type="NCBI Taxonomy" id="2052832"/>
    <lineage>
        <taxon>Archaea</taxon>
        <taxon>Methanobacteriati</taxon>
        <taxon>Methanobacteriota</taxon>
        <taxon>Stenosarchaea group</taxon>
        <taxon>Methanomicrobia</taxon>
        <taxon>Methanomicrobiales</taxon>
        <taxon>Methanomicrobiaceae</taxon>
        <taxon>Methanofollis</taxon>
    </lineage>
</organism>
<dbReference type="SUPFAM" id="SSF55144">
    <property type="entry name" value="LigT-like"/>
    <property type="match status" value="1"/>
</dbReference>
<sequence length="207" mass="22125">MAPHRIIAVDLALLLPDGVAGETRRLNALISNRSGDRSILLGTQRCLPHITLAMAPLEQGRVSEAAEVLSSALERCAPLHLTISRISTVVTGAGHAVSGFDLEPAPPLLALHQEIVDGLEAIRAFEPPALCTGRGEESDAHMAGYVQHFLDHSARERYSPHITLGAGEAGDADTRFSLPHSFAVRRGAVCHVGRRGTCRQILAQTEI</sequence>